<evidence type="ECO:0000256" key="7">
    <source>
        <dbReference type="ARBA" id="ARBA00023002"/>
    </source>
</evidence>
<dbReference type="Pfam" id="PF10497">
    <property type="entry name" value="zf-4CXXC_R1"/>
    <property type="match status" value="1"/>
</dbReference>
<dbReference type="GO" id="GO:0032454">
    <property type="term" value="F:histone H3K9 demethylase activity"/>
    <property type="evidence" value="ECO:0007669"/>
    <property type="project" value="InterPro"/>
</dbReference>
<evidence type="ECO:0000256" key="12">
    <source>
        <dbReference type="ARBA" id="ARBA00060112"/>
    </source>
</evidence>
<evidence type="ECO:0000256" key="13">
    <source>
        <dbReference type="PROSITE-ProRule" id="PRU00175"/>
    </source>
</evidence>
<dbReference type="Pfam" id="PF02373">
    <property type="entry name" value="JmjC"/>
    <property type="match status" value="1"/>
</dbReference>
<feature type="domain" description="RING-type" evidence="16">
    <location>
        <begin position="353"/>
        <end position="400"/>
    </location>
</feature>
<dbReference type="SUPFAM" id="SSF51197">
    <property type="entry name" value="Clavaminate synthase-like"/>
    <property type="match status" value="1"/>
</dbReference>
<feature type="compositionally biased region" description="Basic and acidic residues" evidence="14">
    <location>
        <begin position="871"/>
        <end position="887"/>
    </location>
</feature>
<dbReference type="SMART" id="SM00558">
    <property type="entry name" value="JmjC"/>
    <property type="match status" value="1"/>
</dbReference>
<evidence type="ECO:0000256" key="5">
    <source>
        <dbReference type="ARBA" id="ARBA00022771"/>
    </source>
</evidence>
<dbReference type="GO" id="GO:0003712">
    <property type="term" value="F:transcription coregulator activity"/>
    <property type="evidence" value="ECO:0007669"/>
    <property type="project" value="TreeGrafter"/>
</dbReference>
<keyword evidence="15" id="KW-1133">Transmembrane helix</keyword>
<dbReference type="GO" id="GO:0016491">
    <property type="term" value="F:oxidoreductase activity"/>
    <property type="evidence" value="ECO:0007669"/>
    <property type="project" value="UniProtKB-KW"/>
</dbReference>
<feature type="compositionally biased region" description="Basic and acidic residues" evidence="14">
    <location>
        <begin position="287"/>
        <end position="297"/>
    </location>
</feature>
<dbReference type="OrthoDB" id="1667110at2759"/>
<feature type="region of interest" description="Disordered" evidence="14">
    <location>
        <begin position="850"/>
        <end position="887"/>
    </location>
</feature>
<dbReference type="EMBL" id="BKCP01010514">
    <property type="protein sequence ID" value="GER52900.1"/>
    <property type="molecule type" value="Genomic_DNA"/>
</dbReference>
<comment type="similarity">
    <text evidence="3">Belongs to the JARID1 histone demethylase family.</text>
</comment>
<gene>
    <name evidence="18" type="ORF">STAS_30388</name>
</gene>
<keyword evidence="11" id="KW-0539">Nucleus</keyword>
<keyword evidence="5 13" id="KW-0863">Zinc-finger</keyword>
<proteinExistence type="inferred from homology"/>
<dbReference type="InterPro" id="IPR003347">
    <property type="entry name" value="JmjC_dom"/>
</dbReference>
<feature type="compositionally biased region" description="Low complexity" evidence="14">
    <location>
        <begin position="303"/>
        <end position="319"/>
    </location>
</feature>
<evidence type="ECO:0000256" key="4">
    <source>
        <dbReference type="ARBA" id="ARBA00022723"/>
    </source>
</evidence>
<dbReference type="PROSITE" id="PS51184">
    <property type="entry name" value="JMJC"/>
    <property type="match status" value="1"/>
</dbReference>
<accession>A0A5A7R6K9</accession>
<feature type="region of interest" description="Disordered" evidence="14">
    <location>
        <begin position="73"/>
        <end position="99"/>
    </location>
</feature>
<dbReference type="GO" id="GO:0006357">
    <property type="term" value="P:regulation of transcription by RNA polymerase II"/>
    <property type="evidence" value="ECO:0007669"/>
    <property type="project" value="TreeGrafter"/>
</dbReference>
<evidence type="ECO:0000256" key="8">
    <source>
        <dbReference type="ARBA" id="ARBA00023004"/>
    </source>
</evidence>
<feature type="region of interest" description="Disordered" evidence="14">
    <location>
        <begin position="287"/>
        <end position="319"/>
    </location>
</feature>
<dbReference type="PROSITE" id="PS50089">
    <property type="entry name" value="ZF_RING_2"/>
    <property type="match status" value="1"/>
</dbReference>
<dbReference type="AlphaFoldDB" id="A0A5A7R6K9"/>
<sequence length="1048" mass="120454">MFFTSVDYKNPFIIIAMFYLIVFPFNRAVLRAMAILIAKQEQHNMAVMSRSLRPRTSRRRKLIIFSEDEEEEDEETVKLLPTKPENSPDPSPKKKRSLTMKRLSKIQNCEDNIVPLKNRRHPLYSCKLLDYGNSDEEPEGHYGSLKKLLKKTEGPSKRKRTSREVVNVSSGKSVPGSSRKRTNEKKACENKVNGRKGESESDEEWDESKERWMGVSNGNSKQVQNEDNRRSLKRCRSSSNKFMETNFMLYDWVDDEEDLISYIDMNLGGSESVSVQTHDANMEKANDSLEVTRRNSDDFQNNSSSDLSSSSSTSSTSSSTLKYTVSTSKIDRKKNRRLLAVNTKKQMKESVKCHQCWRSDRRIVVPCSECNEKFYCVTCIKQWYSTLTEEEISEVCPYCRGICNCNVCLHSPSTLKTSKRDVEDNEKIRHLHYLIRKVLPHLESINQEQIEEIKIEATIRNVPLSSIKVKRAACYNEERVYCNHCSTSIVDLHRSCPNCSYELCIRCSREIYAGQIPGGPNNEIHYYVDKGYDYMHGGDPLPESSHAETAERNPKTPFNWVIKQGYIVCPPKEMGGCGVQELELKCLLPEDWISDLVIRTEKVMSRCDETLMSASQPVNCSRDPERSCKAAFREESGDNNLCCPYAEDILNEDGLLHFRRHWARGEPMIVRNALDQSSGLSWEPMVMWRALSEHTDENMSSRISGVKAIDCLAGCEVEICTRKFFKGYTDGRRYANFWPEMLKLKDWPPSDKFEDLLPRHCDEFIRALPFQEYTDTRGGLLNLAVKLPANVIKPDMGPKTYIAYGFAEELGRGDSVTKLHCDMSDAVNILTHTAEVAVSEEQYQAIESLKEKHKAQDERESGAQIKYENSCNDRAKKNEQQEDRQPLENRGGALWDIFRREDVPKLKEYLIKHSKAFRHTYCCPVEQVIHPIHDQTFYLNSEHKAKLKEEFGIEPWTFEQKLGEAVFIPAGCPHQVRNLKSCTKVASDFVSPENLDECLRLTEEFRKLPRDHKAREDKLEVKKMILHAVNQALDDLEKLVAGPADSEL</sequence>
<keyword evidence="19" id="KW-1185">Reference proteome</keyword>
<evidence type="ECO:0000259" key="17">
    <source>
        <dbReference type="PROSITE" id="PS51184"/>
    </source>
</evidence>
<evidence type="ECO:0000256" key="10">
    <source>
        <dbReference type="ARBA" id="ARBA00023163"/>
    </source>
</evidence>
<evidence type="ECO:0000256" key="2">
    <source>
        <dbReference type="ARBA" id="ARBA00004123"/>
    </source>
</evidence>
<keyword evidence="7" id="KW-0560">Oxidoreductase</keyword>
<name>A0A5A7R6K9_STRAF</name>
<feature type="transmembrane region" description="Helical" evidence="15">
    <location>
        <begin position="12"/>
        <end position="30"/>
    </location>
</feature>
<feature type="compositionally biased region" description="Basic and acidic residues" evidence="14">
    <location>
        <begin position="850"/>
        <end position="861"/>
    </location>
</feature>
<dbReference type="InterPro" id="IPR045109">
    <property type="entry name" value="LSDs-like"/>
</dbReference>
<comment type="subcellular location">
    <subcellularLocation>
        <location evidence="2">Nucleus</location>
    </subcellularLocation>
</comment>
<feature type="compositionally biased region" description="Polar residues" evidence="14">
    <location>
        <begin position="167"/>
        <end position="176"/>
    </location>
</feature>
<keyword evidence="10" id="KW-0804">Transcription</keyword>
<keyword evidence="6" id="KW-0862">Zinc</keyword>
<evidence type="ECO:0000313" key="19">
    <source>
        <dbReference type="Proteomes" id="UP000325081"/>
    </source>
</evidence>
<dbReference type="GO" id="GO:0031490">
    <property type="term" value="F:chromatin DNA binding"/>
    <property type="evidence" value="ECO:0007669"/>
    <property type="project" value="TreeGrafter"/>
</dbReference>
<evidence type="ECO:0000256" key="11">
    <source>
        <dbReference type="ARBA" id="ARBA00023242"/>
    </source>
</evidence>
<evidence type="ECO:0000256" key="15">
    <source>
        <dbReference type="SAM" id="Phobius"/>
    </source>
</evidence>
<keyword evidence="4" id="KW-0479">Metal-binding</keyword>
<dbReference type="PANTHER" id="PTHR12549:SF37">
    <property type="entry name" value="LYSINE-SPECIFIC DEMETHYLASE JMJ26"/>
    <property type="match status" value="1"/>
</dbReference>
<feature type="domain" description="JmjC" evidence="17">
    <location>
        <begin position="776"/>
        <end position="1006"/>
    </location>
</feature>
<evidence type="ECO:0000256" key="14">
    <source>
        <dbReference type="SAM" id="MobiDB-lite"/>
    </source>
</evidence>
<keyword evidence="8" id="KW-0408">Iron</keyword>
<comment type="function">
    <text evidence="12">May function as histone H3 lysine demethylase and be involved in regulation of gene expression.</text>
</comment>
<dbReference type="Proteomes" id="UP000325081">
    <property type="component" value="Unassembled WGS sequence"/>
</dbReference>
<keyword evidence="15" id="KW-0812">Transmembrane</keyword>
<evidence type="ECO:0000256" key="6">
    <source>
        <dbReference type="ARBA" id="ARBA00022833"/>
    </source>
</evidence>
<evidence type="ECO:0000256" key="1">
    <source>
        <dbReference type="ARBA" id="ARBA00001954"/>
    </source>
</evidence>
<dbReference type="InterPro" id="IPR001841">
    <property type="entry name" value="Znf_RING"/>
</dbReference>
<dbReference type="GO" id="GO:0000118">
    <property type="term" value="C:histone deacetylase complex"/>
    <property type="evidence" value="ECO:0007669"/>
    <property type="project" value="TreeGrafter"/>
</dbReference>
<keyword evidence="9" id="KW-0805">Transcription regulation</keyword>
<comment type="cofactor">
    <cofactor evidence="1">
        <name>Fe(2+)</name>
        <dbReference type="ChEBI" id="CHEBI:29033"/>
    </cofactor>
</comment>
<dbReference type="Gene3D" id="2.60.120.650">
    <property type="entry name" value="Cupin"/>
    <property type="match status" value="1"/>
</dbReference>
<evidence type="ECO:0000256" key="9">
    <source>
        <dbReference type="ARBA" id="ARBA00023015"/>
    </source>
</evidence>
<keyword evidence="15" id="KW-0472">Membrane</keyword>
<evidence type="ECO:0000313" key="18">
    <source>
        <dbReference type="EMBL" id="GER52900.1"/>
    </source>
</evidence>
<dbReference type="GO" id="GO:0008270">
    <property type="term" value="F:zinc ion binding"/>
    <property type="evidence" value="ECO:0007669"/>
    <property type="project" value="UniProtKB-KW"/>
</dbReference>
<organism evidence="18 19">
    <name type="scientific">Striga asiatica</name>
    <name type="common">Asiatic witchweed</name>
    <name type="synonym">Buchnera asiatica</name>
    <dbReference type="NCBI Taxonomy" id="4170"/>
    <lineage>
        <taxon>Eukaryota</taxon>
        <taxon>Viridiplantae</taxon>
        <taxon>Streptophyta</taxon>
        <taxon>Embryophyta</taxon>
        <taxon>Tracheophyta</taxon>
        <taxon>Spermatophyta</taxon>
        <taxon>Magnoliopsida</taxon>
        <taxon>eudicotyledons</taxon>
        <taxon>Gunneridae</taxon>
        <taxon>Pentapetalae</taxon>
        <taxon>asterids</taxon>
        <taxon>lamiids</taxon>
        <taxon>Lamiales</taxon>
        <taxon>Orobanchaceae</taxon>
        <taxon>Buchnereae</taxon>
        <taxon>Striga</taxon>
    </lineage>
</organism>
<reference evidence="19" key="1">
    <citation type="journal article" date="2019" name="Curr. Biol.">
        <title>Genome Sequence of Striga asiatica Provides Insight into the Evolution of Plant Parasitism.</title>
        <authorList>
            <person name="Yoshida S."/>
            <person name="Kim S."/>
            <person name="Wafula E.K."/>
            <person name="Tanskanen J."/>
            <person name="Kim Y.M."/>
            <person name="Honaas L."/>
            <person name="Yang Z."/>
            <person name="Spallek T."/>
            <person name="Conn C.E."/>
            <person name="Ichihashi Y."/>
            <person name="Cheong K."/>
            <person name="Cui S."/>
            <person name="Der J.P."/>
            <person name="Gundlach H."/>
            <person name="Jiao Y."/>
            <person name="Hori C."/>
            <person name="Ishida J.K."/>
            <person name="Kasahara H."/>
            <person name="Kiba T."/>
            <person name="Kim M.S."/>
            <person name="Koo N."/>
            <person name="Laohavisit A."/>
            <person name="Lee Y.H."/>
            <person name="Lumba S."/>
            <person name="McCourt P."/>
            <person name="Mortimer J.C."/>
            <person name="Mutuku J.M."/>
            <person name="Nomura T."/>
            <person name="Sasaki-Sekimoto Y."/>
            <person name="Seto Y."/>
            <person name="Wang Y."/>
            <person name="Wakatake T."/>
            <person name="Sakakibara H."/>
            <person name="Demura T."/>
            <person name="Yamaguchi S."/>
            <person name="Yoneyama K."/>
            <person name="Manabe R.I."/>
            <person name="Nelson D.C."/>
            <person name="Schulman A.H."/>
            <person name="Timko M.P."/>
            <person name="dePamphilis C.W."/>
            <person name="Choi D."/>
            <person name="Shirasu K."/>
        </authorList>
    </citation>
    <scope>NUCLEOTIDE SEQUENCE [LARGE SCALE GENOMIC DNA]</scope>
    <source>
        <strain evidence="19">cv. UVA1</strain>
    </source>
</reference>
<protein>
    <submittedName>
        <fullName evidence="18">Transcription factor jumonji (JmjC)domain-containing protein</fullName>
    </submittedName>
</protein>
<feature type="region of interest" description="Disordered" evidence="14">
    <location>
        <begin position="135"/>
        <end position="234"/>
    </location>
</feature>
<evidence type="ECO:0000259" key="16">
    <source>
        <dbReference type="PROSITE" id="PS50089"/>
    </source>
</evidence>
<evidence type="ECO:0000256" key="3">
    <source>
        <dbReference type="ARBA" id="ARBA00006801"/>
    </source>
</evidence>
<dbReference type="GO" id="GO:0000785">
    <property type="term" value="C:chromatin"/>
    <property type="evidence" value="ECO:0007669"/>
    <property type="project" value="TreeGrafter"/>
</dbReference>
<comment type="caution">
    <text evidence="18">The sequence shown here is derived from an EMBL/GenBank/DDBJ whole genome shotgun (WGS) entry which is preliminary data.</text>
</comment>
<dbReference type="FunFam" id="2.60.120.650:FF:000026">
    <property type="entry name" value="Transcription factor jumonji domain-containing protein"/>
    <property type="match status" value="1"/>
</dbReference>
<dbReference type="PANTHER" id="PTHR12549">
    <property type="entry name" value="JMJC DOMAIN-CONTAINING HISTONE DEMETHYLATION PROTEIN"/>
    <property type="match status" value="1"/>
</dbReference>
<dbReference type="InterPro" id="IPR018866">
    <property type="entry name" value="Znf-4CXXC_R1"/>
</dbReference>